<accession>A0A0N0GKK4</accession>
<sequence>MSSPAVSIILPCFNSAAFLQETLDSLSEQTLREWECIAIDDGSSDATATILRAHAARDPRFSVISRPNRGLIATLNEAILLAKAPWIARMDADDLAEPERLAVQLLALSQHEADVCGTWVRFFGERSGLWQMPLDDASIKLQLLFNVPLAHPSVMVRASLLRETPYDASAVHAEDYALWCALAQRGARFINVPRPLLRYRCHAAQITQTKRDQLRGTAQRIRTRYAADLLPPNLDVAQFVAFAEPGTQLTAEQFTTYAWMLLGLAAMYPEGAAVLAEAWIEAWQRTRPARVTLSVVKRLRRTLPFAASRRTFFMKQWLKHALDGHLRRPGGHS</sequence>
<dbReference type="EC" id="2.4.-.-" evidence="5"/>
<dbReference type="STRING" id="857265.WG78_21475"/>
<evidence type="ECO:0000256" key="1">
    <source>
        <dbReference type="ARBA" id="ARBA00006739"/>
    </source>
</evidence>
<evidence type="ECO:0000313" key="5">
    <source>
        <dbReference type="EMBL" id="KPC49133.1"/>
    </source>
</evidence>
<feature type="domain" description="Glycosyltransferase 2-like" evidence="4">
    <location>
        <begin position="7"/>
        <end position="133"/>
    </location>
</feature>
<dbReference type="AlphaFoldDB" id="A0A0N0GKK4"/>
<dbReference type="InterPro" id="IPR001173">
    <property type="entry name" value="Glyco_trans_2-like"/>
</dbReference>
<evidence type="ECO:0000256" key="3">
    <source>
        <dbReference type="ARBA" id="ARBA00022679"/>
    </source>
</evidence>
<dbReference type="EMBL" id="LAQT01000038">
    <property type="protein sequence ID" value="KPC49133.1"/>
    <property type="molecule type" value="Genomic_DNA"/>
</dbReference>
<keyword evidence="3 5" id="KW-0808">Transferase</keyword>
<proteinExistence type="inferred from homology"/>
<comment type="caution">
    <text evidence="5">The sequence shown here is derived from an EMBL/GenBank/DDBJ whole genome shotgun (WGS) entry which is preliminary data.</text>
</comment>
<keyword evidence="6" id="KW-1185">Reference proteome</keyword>
<gene>
    <name evidence="5" type="primary">epsE_4</name>
    <name evidence="5" type="ORF">WG78_21475</name>
</gene>
<evidence type="ECO:0000259" key="4">
    <source>
        <dbReference type="Pfam" id="PF00535"/>
    </source>
</evidence>
<dbReference type="RefSeq" id="WP_152969344.1">
    <property type="nucleotide sequence ID" value="NZ_LAQT01000038.1"/>
</dbReference>
<reference evidence="5 6" key="1">
    <citation type="submission" date="2015-07" db="EMBL/GenBank/DDBJ databases">
        <title>Draft genome sequence of the Amantichitinum ursilacus IGB-41, a new chitin-degrading bacterium.</title>
        <authorList>
            <person name="Kirstahler P."/>
            <person name="Guenther M."/>
            <person name="Grumaz C."/>
            <person name="Rupp S."/>
            <person name="Zibek S."/>
            <person name="Sohn K."/>
        </authorList>
    </citation>
    <scope>NUCLEOTIDE SEQUENCE [LARGE SCALE GENOMIC DNA]</scope>
    <source>
        <strain evidence="5 6">IGB-41</strain>
    </source>
</reference>
<comment type="similarity">
    <text evidence="1">Belongs to the glycosyltransferase 2 family.</text>
</comment>
<organism evidence="5 6">
    <name type="scientific">Amantichitinum ursilacus</name>
    <dbReference type="NCBI Taxonomy" id="857265"/>
    <lineage>
        <taxon>Bacteria</taxon>
        <taxon>Pseudomonadati</taxon>
        <taxon>Pseudomonadota</taxon>
        <taxon>Betaproteobacteria</taxon>
        <taxon>Neisseriales</taxon>
        <taxon>Chitinibacteraceae</taxon>
        <taxon>Amantichitinum</taxon>
    </lineage>
</organism>
<dbReference type="SUPFAM" id="SSF53448">
    <property type="entry name" value="Nucleotide-diphospho-sugar transferases"/>
    <property type="match status" value="1"/>
</dbReference>
<dbReference type="Gene3D" id="3.90.550.10">
    <property type="entry name" value="Spore Coat Polysaccharide Biosynthesis Protein SpsA, Chain A"/>
    <property type="match status" value="1"/>
</dbReference>
<dbReference type="PANTHER" id="PTHR43685">
    <property type="entry name" value="GLYCOSYLTRANSFERASE"/>
    <property type="match status" value="1"/>
</dbReference>
<dbReference type="OrthoDB" id="8553932at2"/>
<dbReference type="Proteomes" id="UP000037939">
    <property type="component" value="Unassembled WGS sequence"/>
</dbReference>
<name>A0A0N0GKK4_9NEIS</name>
<keyword evidence="2 5" id="KW-0328">Glycosyltransferase</keyword>
<dbReference type="PANTHER" id="PTHR43685:SF5">
    <property type="entry name" value="GLYCOSYLTRANSFERASE EPSE-RELATED"/>
    <property type="match status" value="1"/>
</dbReference>
<evidence type="ECO:0000256" key="2">
    <source>
        <dbReference type="ARBA" id="ARBA00022676"/>
    </source>
</evidence>
<dbReference type="Pfam" id="PF00535">
    <property type="entry name" value="Glycos_transf_2"/>
    <property type="match status" value="1"/>
</dbReference>
<dbReference type="InterPro" id="IPR050834">
    <property type="entry name" value="Glycosyltransf_2"/>
</dbReference>
<evidence type="ECO:0000313" key="6">
    <source>
        <dbReference type="Proteomes" id="UP000037939"/>
    </source>
</evidence>
<dbReference type="InterPro" id="IPR029044">
    <property type="entry name" value="Nucleotide-diphossugar_trans"/>
</dbReference>
<dbReference type="GO" id="GO:0016757">
    <property type="term" value="F:glycosyltransferase activity"/>
    <property type="evidence" value="ECO:0007669"/>
    <property type="project" value="UniProtKB-KW"/>
</dbReference>
<protein>
    <submittedName>
        <fullName evidence="5">Putative glycosyltransferase EpsE</fullName>
        <ecNumber evidence="5">2.4.-.-</ecNumber>
    </submittedName>
</protein>